<accession>A0A2U2XEA5</accession>
<dbReference type="AlphaFoldDB" id="A0A2U2XEA5"/>
<dbReference type="EMBL" id="QFRJ01000003">
    <property type="protein sequence ID" value="PWH86070.1"/>
    <property type="molecule type" value="Genomic_DNA"/>
</dbReference>
<dbReference type="InterPro" id="IPR018736">
    <property type="entry name" value="DUF2279_periplasmic_lipo"/>
</dbReference>
<dbReference type="Pfam" id="PF10043">
    <property type="entry name" value="DUF2279"/>
    <property type="match status" value="1"/>
</dbReference>
<reference evidence="1 2" key="1">
    <citation type="submission" date="2018-05" db="EMBL/GenBank/DDBJ databases">
        <title>Brumimicrobium oceani sp. nov., isolated from coastal sediment.</title>
        <authorList>
            <person name="Kou Y."/>
        </authorList>
    </citation>
    <scope>NUCLEOTIDE SEQUENCE [LARGE SCALE GENOMIC DNA]</scope>
    <source>
        <strain evidence="1 2">C305</strain>
    </source>
</reference>
<dbReference type="Proteomes" id="UP000245370">
    <property type="component" value="Unassembled WGS sequence"/>
</dbReference>
<name>A0A2U2XEA5_9FLAO</name>
<reference evidence="1 2" key="2">
    <citation type="submission" date="2018-05" db="EMBL/GenBank/DDBJ databases">
        <authorList>
            <person name="Lanie J.A."/>
            <person name="Ng W.-L."/>
            <person name="Kazmierczak K.M."/>
            <person name="Andrzejewski T.M."/>
            <person name="Davidsen T.M."/>
            <person name="Wayne K.J."/>
            <person name="Tettelin H."/>
            <person name="Glass J.I."/>
            <person name="Rusch D."/>
            <person name="Podicherti R."/>
            <person name="Tsui H.-C.T."/>
            <person name="Winkler M.E."/>
        </authorList>
    </citation>
    <scope>NUCLEOTIDE SEQUENCE [LARGE SCALE GENOMIC DNA]</scope>
    <source>
        <strain evidence="1 2">C305</strain>
    </source>
</reference>
<sequence>MTLLGRTQTFFENDSTLNPKRTAWTSATIATGWTGSILALKNVWYKESWTNSFHLFDDSQQWLGMDKIGHVYTGNLITKNIASLYRWSGVNRKQSLLIGSSVAFGYLSSLELLDAYSEKWGFSWSDIGANTLGIAWYTWQELLWEEQRLKLKFSAHLSPYAQYRPNTLGGTVSERLLKDYNGQTYWLSISPAQFMNESSSFPKWLSFSFGYSIDEKIHGDFNSYTVLTGKPGLKTFNAKSQYLFSLDIDFQGFNPKRQWMKTLFKVINHVKVPFPAVIFSGGKLEVSSLYF</sequence>
<evidence type="ECO:0000313" key="2">
    <source>
        <dbReference type="Proteomes" id="UP000245370"/>
    </source>
</evidence>
<protein>
    <submittedName>
        <fullName evidence="1">DUF2279 domain-containing protein</fullName>
    </submittedName>
</protein>
<proteinExistence type="predicted"/>
<gene>
    <name evidence="1" type="ORF">DIT68_05810</name>
</gene>
<organism evidence="1 2">
    <name type="scientific">Brumimicrobium oceani</name>
    <dbReference type="NCBI Taxonomy" id="2100725"/>
    <lineage>
        <taxon>Bacteria</taxon>
        <taxon>Pseudomonadati</taxon>
        <taxon>Bacteroidota</taxon>
        <taxon>Flavobacteriia</taxon>
        <taxon>Flavobacteriales</taxon>
        <taxon>Crocinitomicaceae</taxon>
        <taxon>Brumimicrobium</taxon>
    </lineage>
</organism>
<comment type="caution">
    <text evidence="1">The sequence shown here is derived from an EMBL/GenBank/DDBJ whole genome shotgun (WGS) entry which is preliminary data.</text>
</comment>
<evidence type="ECO:0000313" key="1">
    <source>
        <dbReference type="EMBL" id="PWH86070.1"/>
    </source>
</evidence>
<keyword evidence="2" id="KW-1185">Reference proteome</keyword>